<dbReference type="PROSITE" id="PS50102">
    <property type="entry name" value="RRM"/>
    <property type="match status" value="1"/>
</dbReference>
<dbReference type="FunFam" id="3.30.70.330:FF:000391">
    <property type="entry name" value="Putative RNA binding protein"/>
    <property type="match status" value="1"/>
</dbReference>
<evidence type="ECO:0000256" key="3">
    <source>
        <dbReference type="SAM" id="MobiDB-lite"/>
    </source>
</evidence>
<accession>A1CRY9</accession>
<dbReference type="InterPro" id="IPR012677">
    <property type="entry name" value="Nucleotide-bd_a/b_plait_sf"/>
</dbReference>
<keyword evidence="6" id="KW-1185">Reference proteome</keyword>
<dbReference type="InterPro" id="IPR000504">
    <property type="entry name" value="RRM_dom"/>
</dbReference>
<feature type="domain" description="RRM" evidence="4">
    <location>
        <begin position="276"/>
        <end position="354"/>
    </location>
</feature>
<evidence type="ECO:0000256" key="1">
    <source>
        <dbReference type="ARBA" id="ARBA00022884"/>
    </source>
</evidence>
<dbReference type="OMA" id="ASGMNHE"/>
<evidence type="ECO:0000313" key="6">
    <source>
        <dbReference type="Proteomes" id="UP000006701"/>
    </source>
</evidence>
<dbReference type="KEGG" id="act:ACLA_031430"/>
<dbReference type="PANTHER" id="PTHR48025:SF1">
    <property type="entry name" value="RRM DOMAIN-CONTAINING PROTEIN"/>
    <property type="match status" value="1"/>
</dbReference>
<gene>
    <name evidence="5" type="ORF">ACLA_031430</name>
</gene>
<feature type="compositionally biased region" description="Low complexity" evidence="3">
    <location>
        <begin position="230"/>
        <end position="248"/>
    </location>
</feature>
<dbReference type="GO" id="GO:0005634">
    <property type="term" value="C:nucleus"/>
    <property type="evidence" value="ECO:0007669"/>
    <property type="project" value="TreeGrafter"/>
</dbReference>
<dbReference type="VEuPathDB" id="FungiDB:ACLA_031430"/>
<dbReference type="SUPFAM" id="SSF54928">
    <property type="entry name" value="RNA-binding domain, RBD"/>
    <property type="match status" value="2"/>
</dbReference>
<dbReference type="eggNOG" id="ENOG502SU10">
    <property type="taxonomic scope" value="Eukaryota"/>
</dbReference>
<dbReference type="CDD" id="cd00590">
    <property type="entry name" value="RRM_SF"/>
    <property type="match status" value="1"/>
</dbReference>
<dbReference type="EMBL" id="DS027059">
    <property type="protein sequence ID" value="EAW08410.1"/>
    <property type="molecule type" value="Genomic_DNA"/>
</dbReference>
<feature type="region of interest" description="Disordered" evidence="3">
    <location>
        <begin position="221"/>
        <end position="271"/>
    </location>
</feature>
<dbReference type="Pfam" id="PF00076">
    <property type="entry name" value="RRM_1"/>
    <property type="match status" value="1"/>
</dbReference>
<evidence type="ECO:0000313" key="5">
    <source>
        <dbReference type="EMBL" id="EAW08410.1"/>
    </source>
</evidence>
<evidence type="ECO:0000256" key="2">
    <source>
        <dbReference type="PROSITE-ProRule" id="PRU00176"/>
    </source>
</evidence>
<dbReference type="Gene3D" id="3.30.70.330">
    <property type="match status" value="2"/>
</dbReference>
<feature type="compositionally biased region" description="Pro residues" evidence="3">
    <location>
        <begin position="256"/>
        <end position="267"/>
    </location>
</feature>
<reference evidence="5 6" key="1">
    <citation type="journal article" date="2008" name="PLoS Genet.">
        <title>Genomic islands in the pathogenic filamentous fungus Aspergillus fumigatus.</title>
        <authorList>
            <person name="Fedorova N.D."/>
            <person name="Khaldi N."/>
            <person name="Joardar V.S."/>
            <person name="Maiti R."/>
            <person name="Amedeo P."/>
            <person name="Anderson M.J."/>
            <person name="Crabtree J."/>
            <person name="Silva J.C."/>
            <person name="Badger J.H."/>
            <person name="Albarraq A."/>
            <person name="Angiuoli S."/>
            <person name="Bussey H."/>
            <person name="Bowyer P."/>
            <person name="Cotty P.J."/>
            <person name="Dyer P.S."/>
            <person name="Egan A."/>
            <person name="Galens K."/>
            <person name="Fraser-Liggett C.M."/>
            <person name="Haas B.J."/>
            <person name="Inman J.M."/>
            <person name="Kent R."/>
            <person name="Lemieux S."/>
            <person name="Malavazi I."/>
            <person name="Orvis J."/>
            <person name="Roemer T."/>
            <person name="Ronning C.M."/>
            <person name="Sundaram J.P."/>
            <person name="Sutton G."/>
            <person name="Turner G."/>
            <person name="Venter J.C."/>
            <person name="White O.R."/>
            <person name="Whitty B.R."/>
            <person name="Youngman P."/>
            <person name="Wolfe K.H."/>
            <person name="Goldman G.H."/>
            <person name="Wortman J.R."/>
            <person name="Jiang B."/>
            <person name="Denning D.W."/>
            <person name="Nierman W.C."/>
        </authorList>
    </citation>
    <scope>NUCLEOTIDE SEQUENCE [LARGE SCALE GENOMIC DNA]</scope>
    <source>
        <strain evidence="6">ATCC 1007 / CBS 513.65 / DSM 816 / NCTC 3887 / NRRL 1</strain>
    </source>
</reference>
<dbReference type="RefSeq" id="XP_001269836.1">
    <property type="nucleotide sequence ID" value="XM_001269835.1"/>
</dbReference>
<dbReference type="GO" id="GO:0003729">
    <property type="term" value="F:mRNA binding"/>
    <property type="evidence" value="ECO:0007669"/>
    <property type="project" value="TreeGrafter"/>
</dbReference>
<dbReference type="PANTHER" id="PTHR48025">
    <property type="entry name" value="OS02G0815200 PROTEIN"/>
    <property type="match status" value="1"/>
</dbReference>
<dbReference type="GeneID" id="4702078"/>
<dbReference type="InterPro" id="IPR050502">
    <property type="entry name" value="Euk_RNA-bind_prot"/>
</dbReference>
<proteinExistence type="predicted"/>
<name>A1CRY9_ASPCL</name>
<dbReference type="InterPro" id="IPR035979">
    <property type="entry name" value="RBD_domain_sf"/>
</dbReference>
<dbReference type="STRING" id="344612.A1CRY9"/>
<keyword evidence="1 2" id="KW-0694">RNA-binding</keyword>
<dbReference type="Proteomes" id="UP000006701">
    <property type="component" value="Unassembled WGS sequence"/>
</dbReference>
<dbReference type="HOGENOM" id="CLU_047018_0_0_1"/>
<dbReference type="AlphaFoldDB" id="A1CRY9"/>
<dbReference type="OrthoDB" id="1049195at2759"/>
<evidence type="ECO:0000259" key="4">
    <source>
        <dbReference type="PROSITE" id="PS50102"/>
    </source>
</evidence>
<organism evidence="5 6">
    <name type="scientific">Aspergillus clavatus (strain ATCC 1007 / CBS 513.65 / DSM 816 / NCTC 3887 / NRRL 1 / QM 1276 / 107)</name>
    <dbReference type="NCBI Taxonomy" id="344612"/>
    <lineage>
        <taxon>Eukaryota</taxon>
        <taxon>Fungi</taxon>
        <taxon>Dikarya</taxon>
        <taxon>Ascomycota</taxon>
        <taxon>Pezizomycotina</taxon>
        <taxon>Eurotiomycetes</taxon>
        <taxon>Eurotiomycetidae</taxon>
        <taxon>Eurotiales</taxon>
        <taxon>Aspergillaceae</taxon>
        <taxon>Aspergillus</taxon>
        <taxon>Aspergillus subgen. Fumigati</taxon>
    </lineage>
</organism>
<protein>
    <submittedName>
        <fullName evidence="5">RNA binding protein</fullName>
    </submittedName>
</protein>
<dbReference type="SMART" id="SM00360">
    <property type="entry name" value="RRM"/>
    <property type="match status" value="2"/>
</dbReference>
<sequence length="456" mass="49526">MPSRDRGRAKARSSDEEFVLFLQGIPAHCRWQELKDMVRQTALHIRQAVVYDDQHGFPTGLGQIIVKNEDEAWRTYHRLSTNGWDGQSLVVTLARTDSPTRPVAGPTKSPSYVIPPTYVAGYSTPPRVTQNLAMPPSPISPDSPLVATAPVYQGPEYGPVLSPMIPPPPPHYHHQPYLPIFTEQLPTLPHSPALRHSFCDSLAFAMLPTYPLPPLHHHEASFAPVRPNPSTTSSNSSTTSNSNSNNNTTRRRNNLPPKPSHNPPPGLAYPRFTPKRTIFVQNLNPTATSKDLTLFLQDAGTIEQCEMPLSPDTGRCKGFARVTFRTAEEAKRAVALYNAAFFLGGKIRIKIDRSANHVAAAAAAATAAGAVPGGPVRDPAAARDAGMQGPRPLNGNWNVMPVRPERKMMAVPVSVPVPVLAPTQAREMAARPRTVERCQPLVVNGSGRGSKTALAT</sequence>